<dbReference type="GO" id="GO:0004067">
    <property type="term" value="F:asparaginase activity"/>
    <property type="evidence" value="ECO:0007669"/>
    <property type="project" value="UniProtKB-UniRule"/>
</dbReference>
<keyword evidence="11" id="KW-1185">Reference proteome</keyword>
<dbReference type="InterPro" id="IPR027475">
    <property type="entry name" value="Asparaginase/glutaminase_AS2"/>
</dbReference>
<feature type="domain" description="Asparaginase/glutaminase C-terminal" evidence="9">
    <location>
        <begin position="256"/>
        <end position="357"/>
    </location>
</feature>
<feature type="domain" description="L-asparaginase N-terminal" evidence="8">
    <location>
        <begin position="43"/>
        <end position="235"/>
    </location>
</feature>
<evidence type="ECO:0000256" key="1">
    <source>
        <dbReference type="ARBA" id="ARBA00010518"/>
    </source>
</evidence>
<dbReference type="InterPro" id="IPR006034">
    <property type="entry name" value="Asparaginase/glutaminase-like"/>
</dbReference>
<dbReference type="NCBIfam" id="TIGR00520">
    <property type="entry name" value="asnASE_II"/>
    <property type="match status" value="1"/>
</dbReference>
<reference evidence="10 11" key="1">
    <citation type="journal article" date="2002" name="Nature">
        <title>Genome sequence of the plant pathogen Ralstonia solanacearum.</title>
        <authorList>
            <person name="Salanoubat M."/>
            <person name="Genin S."/>
            <person name="Artiguenave F."/>
            <person name="Gouzy J."/>
            <person name="Mangenot S."/>
            <person name="Arlat M."/>
            <person name="Billault A."/>
            <person name="Brottier P."/>
            <person name="Camus J.C."/>
            <person name="Cattolico L."/>
            <person name="Chandler M."/>
            <person name="Choisne N."/>
            <person name="Claudel-Renard C."/>
            <person name="Cunnac S."/>
            <person name="Demange N."/>
            <person name="Gaspin C."/>
            <person name="Lavie M."/>
            <person name="Moisan A."/>
            <person name="Robert C."/>
            <person name="Saurin W."/>
            <person name="Schiex T."/>
            <person name="Siguier P."/>
            <person name="Thebault P."/>
            <person name="Whalen M."/>
            <person name="Wincker P."/>
            <person name="Levy M."/>
            <person name="Weissenbach J."/>
            <person name="Boucher C.A."/>
        </authorList>
    </citation>
    <scope>NUCLEOTIDE SEQUENCE [LARGE SCALE GENOMIC DNA]</scope>
    <source>
        <strain evidence="11">ATCC BAA-1114 / GMI1000</strain>
    </source>
</reference>
<feature type="active site" evidence="6">
    <location>
        <position position="132"/>
    </location>
</feature>
<dbReference type="PIRSF" id="PIRSF001220">
    <property type="entry name" value="L-ASNase_gatD"/>
    <property type="match status" value="1"/>
</dbReference>
<comment type="similarity">
    <text evidence="1 7">Belongs to the asparaginase 1 family.</text>
</comment>
<dbReference type="InterPro" id="IPR004550">
    <property type="entry name" value="AsnASE_II"/>
</dbReference>
<dbReference type="AlphaFoldDB" id="Q8XZT9"/>
<dbReference type="PRINTS" id="PR00139">
    <property type="entry name" value="ASNGLNASE"/>
</dbReference>
<dbReference type="GO" id="GO:0006528">
    <property type="term" value="P:asparagine metabolic process"/>
    <property type="evidence" value="ECO:0007669"/>
    <property type="project" value="InterPro"/>
</dbReference>
<dbReference type="eggNOG" id="COG0252">
    <property type="taxonomic scope" value="Bacteria"/>
</dbReference>
<dbReference type="InterPro" id="IPR020827">
    <property type="entry name" value="Asparaginase/glutaminase_AS1"/>
</dbReference>
<feature type="binding site" evidence="4">
    <location>
        <position position="99"/>
    </location>
    <ligand>
        <name>substrate</name>
    </ligand>
</feature>
<dbReference type="Gene3D" id="3.40.50.1170">
    <property type="entry name" value="L-asparaginase, N-terminal domain"/>
    <property type="match status" value="1"/>
</dbReference>
<feature type="active site" description="O-isoaspartyl threonine intermediate" evidence="3">
    <location>
        <position position="51"/>
    </location>
</feature>
<feature type="binding site" evidence="4">
    <location>
        <begin position="132"/>
        <end position="133"/>
    </location>
    <ligand>
        <name>substrate</name>
    </ligand>
</feature>
<accession>Q8XZT9</accession>
<proteinExistence type="inferred from homology"/>
<dbReference type="KEGG" id="rso:RSc1306"/>
<evidence type="ECO:0000313" key="11">
    <source>
        <dbReference type="Proteomes" id="UP000001436"/>
    </source>
</evidence>
<dbReference type="InterPro" id="IPR040919">
    <property type="entry name" value="Asparaginase_C"/>
</dbReference>
<evidence type="ECO:0000313" key="10">
    <source>
        <dbReference type="EMBL" id="CAD15008.1"/>
    </source>
</evidence>
<dbReference type="Proteomes" id="UP000001436">
    <property type="component" value="Chromosome"/>
</dbReference>
<dbReference type="PANTHER" id="PTHR11707">
    <property type="entry name" value="L-ASPARAGINASE"/>
    <property type="match status" value="1"/>
</dbReference>
<dbReference type="EnsemblBacteria" id="CAD15008">
    <property type="protein sequence ID" value="CAD15008"/>
    <property type="gene ID" value="RSc1306"/>
</dbReference>
<dbReference type="STRING" id="267608.RSc1306"/>
<dbReference type="InterPro" id="IPR027473">
    <property type="entry name" value="L-asparaginase_C"/>
</dbReference>
<evidence type="ECO:0000259" key="9">
    <source>
        <dbReference type="Pfam" id="PF17763"/>
    </source>
</evidence>
<evidence type="ECO:0000256" key="4">
    <source>
        <dbReference type="PIRSR" id="PIRSR001220-2"/>
    </source>
</evidence>
<dbReference type="CDD" id="cd08964">
    <property type="entry name" value="L-asparaginase_II"/>
    <property type="match status" value="1"/>
</dbReference>
<gene>
    <name evidence="10" type="primary">ansB</name>
    <name evidence="10" type="ordered locus">RSc1306</name>
</gene>
<evidence type="ECO:0000256" key="3">
    <source>
        <dbReference type="PIRSR" id="PIRSR001220-1"/>
    </source>
</evidence>
<sequence>MLANRTPALAPAFFIWRESAAGGYNAPRHNFLLVAPMSSLPTIAILATGGTIAGSADDSASAARYRAGAVPIDQLLAASKLGLERIANVRAEQVAQIDSKDLTFDVWERLVARIRHWIDVERVDGVVITHGTDTLEETAMLLHLVLQTDMPIVMTAAMRPSTSLSADGPLNLLNAVRAAASPASRGRGVLVALNQRVHAARDVQKGHTYAVEAFVSPDVGPLGFVLDAAVQYQRAAQLPAAADGLPMPAVGQWPWVEVLSSYAQPDARLVDALVEAGVRGLVIAATGAGSIHVNLEAALQQAVKQGVIVLRSTRTGAGVVPAHPDGQGWASSGTLNPYKARVLLMLLIAAGHAQAETASLQQVIDRY</sequence>
<dbReference type="InterPro" id="IPR036152">
    <property type="entry name" value="Asp/glu_Ase-like_sf"/>
</dbReference>
<dbReference type="SMART" id="SM00870">
    <property type="entry name" value="Asparaginase"/>
    <property type="match status" value="1"/>
</dbReference>
<dbReference type="PROSITE" id="PS00917">
    <property type="entry name" value="ASN_GLN_ASE_2"/>
    <property type="match status" value="1"/>
</dbReference>
<dbReference type="PROSITE" id="PS00144">
    <property type="entry name" value="ASN_GLN_ASE_1"/>
    <property type="match status" value="1"/>
</dbReference>
<dbReference type="Gene3D" id="3.40.50.40">
    <property type="match status" value="1"/>
</dbReference>
<dbReference type="PROSITE" id="PS51732">
    <property type="entry name" value="ASN_GLN_ASE_3"/>
    <property type="match status" value="1"/>
</dbReference>
<dbReference type="Pfam" id="PF17763">
    <property type="entry name" value="Asparaginase_C"/>
    <property type="match status" value="1"/>
</dbReference>
<evidence type="ECO:0000256" key="6">
    <source>
        <dbReference type="PROSITE-ProRule" id="PRU10100"/>
    </source>
</evidence>
<organism evidence="10 11">
    <name type="scientific">Ralstonia nicotianae (strain ATCC BAA-1114 / GMI1000)</name>
    <name type="common">Ralstonia solanacearum</name>
    <dbReference type="NCBI Taxonomy" id="267608"/>
    <lineage>
        <taxon>Bacteria</taxon>
        <taxon>Pseudomonadati</taxon>
        <taxon>Pseudomonadota</taxon>
        <taxon>Betaproteobacteria</taxon>
        <taxon>Burkholderiales</taxon>
        <taxon>Burkholderiaceae</taxon>
        <taxon>Ralstonia</taxon>
        <taxon>Ralstonia solanacearum species complex</taxon>
    </lineage>
</organism>
<dbReference type="SFLD" id="SFLDS00057">
    <property type="entry name" value="Glutaminase/Asparaginase"/>
    <property type="match status" value="1"/>
</dbReference>
<dbReference type="Pfam" id="PF00710">
    <property type="entry name" value="Asparaginase"/>
    <property type="match status" value="1"/>
</dbReference>
<dbReference type="InterPro" id="IPR027474">
    <property type="entry name" value="L-asparaginase_N"/>
</dbReference>
<dbReference type="InterPro" id="IPR037152">
    <property type="entry name" value="L-asparaginase_N_sf"/>
</dbReference>
<name>Q8XZT9_RALN1</name>
<dbReference type="EMBL" id="AL646052">
    <property type="protein sequence ID" value="CAD15008.1"/>
    <property type="molecule type" value="Genomic_DNA"/>
</dbReference>
<dbReference type="HOGENOM" id="CLU_019134_1_2_4"/>
<dbReference type="FunFam" id="3.40.50.1170:FF:000001">
    <property type="entry name" value="L-asparaginase 2"/>
    <property type="match status" value="1"/>
</dbReference>
<evidence type="ECO:0000259" key="8">
    <source>
        <dbReference type="Pfam" id="PF00710"/>
    </source>
</evidence>
<evidence type="ECO:0000256" key="5">
    <source>
        <dbReference type="PROSITE-ProRule" id="PRU10099"/>
    </source>
</evidence>
<dbReference type="PANTHER" id="PTHR11707:SF28">
    <property type="entry name" value="60 KDA LYSOPHOSPHOLIPASE"/>
    <property type="match status" value="1"/>
</dbReference>
<keyword evidence="2 10" id="KW-0378">Hydrolase</keyword>
<feature type="active site" evidence="5">
    <location>
        <position position="51"/>
    </location>
</feature>
<evidence type="ECO:0000256" key="2">
    <source>
        <dbReference type="ARBA" id="ARBA00022801"/>
    </source>
</evidence>
<dbReference type="SUPFAM" id="SSF53774">
    <property type="entry name" value="Glutaminase/Asparaginase"/>
    <property type="match status" value="1"/>
</dbReference>
<dbReference type="PIRSF" id="PIRSF500176">
    <property type="entry name" value="L_ASNase"/>
    <property type="match status" value="1"/>
</dbReference>
<evidence type="ECO:0000256" key="7">
    <source>
        <dbReference type="RuleBase" id="RU004456"/>
    </source>
</evidence>
<dbReference type="EC" id="3.5.1.1" evidence="10"/>
<protein>
    <submittedName>
        <fullName evidence="10">Probable l-asparaginase II signal peptide protein</fullName>
        <ecNumber evidence="10">3.5.1.1</ecNumber>
    </submittedName>
</protein>